<protein>
    <submittedName>
        <fullName evidence="1">Uncharacterized protein</fullName>
    </submittedName>
</protein>
<reference evidence="1" key="1">
    <citation type="journal article" date="2021" name="Proc. Natl. Acad. Sci. U.S.A.">
        <title>A Catalog of Tens of Thousands of Viruses from Human Metagenomes Reveals Hidden Associations with Chronic Diseases.</title>
        <authorList>
            <person name="Tisza M.J."/>
            <person name="Buck C.B."/>
        </authorList>
    </citation>
    <scope>NUCLEOTIDE SEQUENCE</scope>
    <source>
        <strain evidence="1">Ctrgt10</strain>
    </source>
</reference>
<dbReference type="EMBL" id="BK014839">
    <property type="protein sequence ID" value="DAD78168.1"/>
    <property type="molecule type" value="Genomic_DNA"/>
</dbReference>
<evidence type="ECO:0000313" key="1">
    <source>
        <dbReference type="EMBL" id="DAD78168.1"/>
    </source>
</evidence>
<sequence length="590" mass="66591">MSTRLNEAFKKLEAIDQDIFDVDKEGLKKLDAFLDGDEDVNVSVFVEPEETTKEENYIGKVLCRCVVCHSDIMKDKEEIVVEEDNPEIVNCGDECPMCQSVDGYNIIGCIAPYEAKEVETNKEVVEEGVKDVLKGETSIAHVLNIPENKARMNAAGSDIEALKAVVLDILENSEELKNNSEVENAKRILTHCHGFKFVTTLATYMTGLKTISNKKYDNALKESVGTTYDAVLKVLDDNGYDVTDSEVKEYADSAAEYIEFSRSQGDMEDYTVEQWFEDTKENYPEEFNGLKRIKESVGTTYDEVLKVLDDNGYDVEDAEVKDYATSAAQYIEDSRSQDEMEEYSAEEWFNETKLNYPEDLADLKRVDESFAANDLAKYQEWVDFDMKKYGRISEITQSKLDKAGLEVVKDDHGDYEVIAKENNGKAINECANSVEVKTEDQKIEITQEEGKTVVEVSTENEEAEEDTYDEFDEVAFDELCEGYLKRVYENVESFKTSKGAVNGKEITLEGVITFTSGKKASTTFLFESAPKTKSGKLKFIGENKQLTENKAFTLTAHAEGKKLCLESLNYKYSVKNPDGKAQQLYGTIKR</sequence>
<accession>A0A8S5M7M0</accession>
<name>A0A8S5M7M0_9CAUD</name>
<organism evidence="1">
    <name type="scientific">Siphoviridae sp. ctrgt10</name>
    <dbReference type="NCBI Taxonomy" id="2826479"/>
    <lineage>
        <taxon>Viruses</taxon>
        <taxon>Duplodnaviria</taxon>
        <taxon>Heunggongvirae</taxon>
        <taxon>Uroviricota</taxon>
        <taxon>Caudoviricetes</taxon>
    </lineage>
</organism>
<proteinExistence type="predicted"/>